<keyword evidence="7 10" id="KW-0791">Threonine biosynthesis</keyword>
<keyword evidence="8 10" id="KW-0560">Oxidoreductase</keyword>
<comment type="pathway">
    <text evidence="1 10">Amino-acid biosynthesis; L-threonine biosynthesis; L-threonine from L-aspartate: step 3/5.</text>
</comment>
<evidence type="ECO:0000256" key="10">
    <source>
        <dbReference type="RuleBase" id="RU000579"/>
    </source>
</evidence>
<evidence type="ECO:0000259" key="13">
    <source>
        <dbReference type="Pfam" id="PF03447"/>
    </source>
</evidence>
<evidence type="ECO:0000256" key="2">
    <source>
        <dbReference type="ARBA" id="ARBA00005062"/>
    </source>
</evidence>
<dbReference type="GO" id="GO:0004412">
    <property type="term" value="F:homoserine dehydrogenase activity"/>
    <property type="evidence" value="ECO:0007669"/>
    <property type="project" value="UniProtKB-EC"/>
</dbReference>
<evidence type="ECO:0000256" key="6">
    <source>
        <dbReference type="ARBA" id="ARBA00022605"/>
    </source>
</evidence>
<sequence>MASIAVLGYGTVGTGITELITKNRERFKKITGEELKISSILVRDIEKHREKVYSNLLTNNIEDIFRKSVDIVVEVMGGIDPAYEYIKRALKLKKHVVTANKDLIAEHGKELLDLADKNGVTLNFEASVGGGIPILKPLMECLIGNEIKNIKAILNGTTNFILTKMDKEDLSYEDALKEAQQLGFAEANPESDVLGYDAARKLSILSTIAYNEKLNWRDIVTEGITQIDKEDFKYARAHGYNIKLLAISSREEDKIYAAVKPVMVKNNSQLGKVENELNAIVLEGDAVGKVLFTGKGAGMLPTASSVFGDITDIIQNKNKKVLRFNEKEASVQKYWNNSSSWFVRIKTKARIEVMCSIAGDFENCHIFSKYATNPGEVVALVKCKSEDFLSSKINKLLELPYVHEIKRFSIIEN</sequence>
<dbReference type="PIRSF" id="PIRSF000098">
    <property type="entry name" value="Homoser_dehydrog"/>
    <property type="match status" value="1"/>
</dbReference>
<accession>A0ABU4JVB6</accession>
<evidence type="ECO:0000256" key="8">
    <source>
        <dbReference type="ARBA" id="ARBA00023002"/>
    </source>
</evidence>
<dbReference type="EC" id="1.1.1.3" evidence="4 10"/>
<reference evidence="14 15" key="1">
    <citation type="submission" date="2023-04" db="EMBL/GenBank/DDBJ databases">
        <title>Clostridium tannerae sp. nov., isolated from the fecal material of an alpaca.</title>
        <authorList>
            <person name="Miller S."/>
            <person name="Hendry M."/>
            <person name="King J."/>
            <person name="Sankaranarayanan K."/>
            <person name="Lawson P.A."/>
        </authorList>
    </citation>
    <scope>NUCLEOTIDE SEQUENCE [LARGE SCALE GENOMIC DNA]</scope>
    <source>
        <strain evidence="14 15">A1-XYC3</strain>
    </source>
</reference>
<keyword evidence="9 10" id="KW-0486">Methionine biosynthesis</keyword>
<dbReference type="SUPFAM" id="SSF51735">
    <property type="entry name" value="NAD(P)-binding Rossmann-fold domains"/>
    <property type="match status" value="1"/>
</dbReference>
<dbReference type="Gene3D" id="3.30.360.10">
    <property type="entry name" value="Dihydrodipicolinate Reductase, domain 2"/>
    <property type="match status" value="1"/>
</dbReference>
<dbReference type="Pfam" id="PF00742">
    <property type="entry name" value="Homoserine_dh"/>
    <property type="match status" value="1"/>
</dbReference>
<proteinExistence type="inferred from homology"/>
<comment type="pathway">
    <text evidence="2 10">Amino-acid biosynthesis; L-methionine biosynthesis via de novo pathway; L-homoserine from L-aspartate: step 3/3.</text>
</comment>
<dbReference type="NCBIfam" id="NF004976">
    <property type="entry name" value="PRK06349.1"/>
    <property type="match status" value="1"/>
</dbReference>
<dbReference type="PROSITE" id="PS01042">
    <property type="entry name" value="HOMOSER_DHGENASE"/>
    <property type="match status" value="1"/>
</dbReference>
<comment type="similarity">
    <text evidence="3 11">Belongs to the homoserine dehydrogenase family.</text>
</comment>
<dbReference type="PANTHER" id="PTHR43331">
    <property type="entry name" value="HOMOSERINE DEHYDROGENASE"/>
    <property type="match status" value="1"/>
</dbReference>
<organism evidence="14 15">
    <name type="scientific">Clostridium tanneri</name>
    <dbReference type="NCBI Taxonomy" id="3037988"/>
    <lineage>
        <taxon>Bacteria</taxon>
        <taxon>Bacillati</taxon>
        <taxon>Bacillota</taxon>
        <taxon>Clostridia</taxon>
        <taxon>Eubacteriales</taxon>
        <taxon>Clostridiaceae</taxon>
        <taxon>Clostridium</taxon>
    </lineage>
</organism>
<evidence type="ECO:0000256" key="4">
    <source>
        <dbReference type="ARBA" id="ARBA00013213"/>
    </source>
</evidence>
<dbReference type="InterPro" id="IPR001342">
    <property type="entry name" value="HDH_cat"/>
</dbReference>
<evidence type="ECO:0000256" key="11">
    <source>
        <dbReference type="RuleBase" id="RU004171"/>
    </source>
</evidence>
<dbReference type="InterPro" id="IPR005106">
    <property type="entry name" value="Asp/hSer_DH_NAD-bd"/>
</dbReference>
<feature type="domain" description="Homoserine dehydrogenase catalytic" evidence="12">
    <location>
        <begin position="133"/>
        <end position="310"/>
    </location>
</feature>
<dbReference type="InterPro" id="IPR036291">
    <property type="entry name" value="NAD(P)-bd_dom_sf"/>
</dbReference>
<dbReference type="SUPFAM" id="SSF55347">
    <property type="entry name" value="Glyceraldehyde-3-phosphate dehydrogenase-like, C-terminal domain"/>
    <property type="match status" value="1"/>
</dbReference>
<dbReference type="Gene3D" id="3.30.70.260">
    <property type="match status" value="1"/>
</dbReference>
<keyword evidence="15" id="KW-1185">Reference proteome</keyword>
<dbReference type="PANTHER" id="PTHR43331:SF1">
    <property type="entry name" value="HOMOSERINE DEHYDROGENASE"/>
    <property type="match status" value="1"/>
</dbReference>
<protein>
    <recommendedName>
        <fullName evidence="5 10">Homoserine dehydrogenase</fullName>
        <ecNumber evidence="4 10">1.1.1.3</ecNumber>
    </recommendedName>
</protein>
<comment type="catalytic activity">
    <reaction evidence="10">
        <text>L-homoserine + NADP(+) = L-aspartate 4-semialdehyde + NADPH + H(+)</text>
        <dbReference type="Rhea" id="RHEA:15761"/>
        <dbReference type="ChEBI" id="CHEBI:15378"/>
        <dbReference type="ChEBI" id="CHEBI:57476"/>
        <dbReference type="ChEBI" id="CHEBI:57783"/>
        <dbReference type="ChEBI" id="CHEBI:58349"/>
        <dbReference type="ChEBI" id="CHEBI:537519"/>
        <dbReference type="EC" id="1.1.1.3"/>
    </reaction>
</comment>
<evidence type="ECO:0000313" key="15">
    <source>
        <dbReference type="Proteomes" id="UP001281656"/>
    </source>
</evidence>
<dbReference type="InterPro" id="IPR016204">
    <property type="entry name" value="HDH"/>
</dbReference>
<evidence type="ECO:0000256" key="9">
    <source>
        <dbReference type="ARBA" id="ARBA00023167"/>
    </source>
</evidence>
<dbReference type="Gene3D" id="3.40.50.720">
    <property type="entry name" value="NAD(P)-binding Rossmann-like Domain"/>
    <property type="match status" value="1"/>
</dbReference>
<keyword evidence="10" id="KW-0521">NADP</keyword>
<evidence type="ECO:0000259" key="12">
    <source>
        <dbReference type="Pfam" id="PF00742"/>
    </source>
</evidence>
<dbReference type="InterPro" id="IPR019811">
    <property type="entry name" value="HDH_CS"/>
</dbReference>
<evidence type="ECO:0000256" key="7">
    <source>
        <dbReference type="ARBA" id="ARBA00022697"/>
    </source>
</evidence>
<keyword evidence="6 10" id="KW-0028">Amino-acid biosynthesis</keyword>
<evidence type="ECO:0000313" key="14">
    <source>
        <dbReference type="EMBL" id="MDW8802095.1"/>
    </source>
</evidence>
<dbReference type="Proteomes" id="UP001281656">
    <property type="component" value="Unassembled WGS sequence"/>
</dbReference>
<dbReference type="EMBL" id="JARUJP010000015">
    <property type="protein sequence ID" value="MDW8802095.1"/>
    <property type="molecule type" value="Genomic_DNA"/>
</dbReference>
<evidence type="ECO:0000256" key="1">
    <source>
        <dbReference type="ARBA" id="ARBA00005056"/>
    </source>
</evidence>
<gene>
    <name evidence="14" type="ORF">P8V03_13135</name>
</gene>
<feature type="domain" description="Aspartate/homoserine dehydrogenase NAD-binding" evidence="13">
    <location>
        <begin position="8"/>
        <end position="125"/>
    </location>
</feature>
<dbReference type="Pfam" id="PF03447">
    <property type="entry name" value="NAD_binding_3"/>
    <property type="match status" value="1"/>
</dbReference>
<evidence type="ECO:0000256" key="5">
    <source>
        <dbReference type="ARBA" id="ARBA00013376"/>
    </source>
</evidence>
<dbReference type="RefSeq" id="WP_318798450.1">
    <property type="nucleotide sequence ID" value="NZ_JARUJP010000015.1"/>
</dbReference>
<name>A0ABU4JVB6_9CLOT</name>
<evidence type="ECO:0000256" key="3">
    <source>
        <dbReference type="ARBA" id="ARBA00006753"/>
    </source>
</evidence>
<comment type="caution">
    <text evidence="14">The sequence shown here is derived from an EMBL/GenBank/DDBJ whole genome shotgun (WGS) entry which is preliminary data.</text>
</comment>